<evidence type="ECO:0000313" key="1">
    <source>
        <dbReference type="EMBL" id="CAD8336973.1"/>
    </source>
</evidence>
<proteinExistence type="predicted"/>
<gene>
    <name evidence="1" type="ORF">CAUS1442_LOCUS9101</name>
</gene>
<protein>
    <submittedName>
        <fullName evidence="1">Uncharacterized protein</fullName>
    </submittedName>
</protein>
<reference evidence="1" key="1">
    <citation type="submission" date="2021-01" db="EMBL/GenBank/DDBJ databases">
        <authorList>
            <person name="Corre E."/>
            <person name="Pelletier E."/>
            <person name="Niang G."/>
            <person name="Scheremetjew M."/>
            <person name="Finn R."/>
            <person name="Kale V."/>
            <person name="Holt S."/>
            <person name="Cochrane G."/>
            <person name="Meng A."/>
            <person name="Brown T."/>
            <person name="Cohen L."/>
        </authorList>
    </citation>
    <scope>NUCLEOTIDE SEQUENCE</scope>
    <source>
        <strain evidence="1">CCMP3328</strain>
    </source>
</reference>
<organism evidence="1">
    <name type="scientific">Craspedostauros australis</name>
    <dbReference type="NCBI Taxonomy" id="1486917"/>
    <lineage>
        <taxon>Eukaryota</taxon>
        <taxon>Sar</taxon>
        <taxon>Stramenopiles</taxon>
        <taxon>Ochrophyta</taxon>
        <taxon>Bacillariophyta</taxon>
        <taxon>Bacillariophyceae</taxon>
        <taxon>Bacillariophycidae</taxon>
        <taxon>Naviculales</taxon>
        <taxon>Naviculaceae</taxon>
        <taxon>Craspedostauros</taxon>
    </lineage>
</organism>
<accession>A0A7R9ZN41</accession>
<dbReference type="EMBL" id="HBEF01014538">
    <property type="protein sequence ID" value="CAD8336973.1"/>
    <property type="molecule type" value="Transcribed_RNA"/>
</dbReference>
<name>A0A7R9ZN41_9STRA</name>
<dbReference type="AlphaFoldDB" id="A0A7R9ZN41"/>
<sequence>MIRIETWTAGIQEIKPTPHCMSKWIDTFHTASRQLMLFHLCCFCRTDQENLRPDKRFMGTGAFLCKFQQIDARPLWPTAATFAQAQLTTSAMLATSMHLTRCLSLKFSWM</sequence>